<accession>A0A9X1VT96</accession>
<dbReference type="SUPFAM" id="SSF46785">
    <property type="entry name" value="Winged helix' DNA-binding domain"/>
    <property type="match status" value="1"/>
</dbReference>
<dbReference type="InterPro" id="IPR050397">
    <property type="entry name" value="Env_Response_Regulators"/>
</dbReference>
<dbReference type="GO" id="GO:0005829">
    <property type="term" value="C:cytosol"/>
    <property type="evidence" value="ECO:0007669"/>
    <property type="project" value="TreeGrafter"/>
</dbReference>
<evidence type="ECO:0000256" key="3">
    <source>
        <dbReference type="ARBA" id="ARBA00023163"/>
    </source>
</evidence>
<dbReference type="SMART" id="SM00419">
    <property type="entry name" value="HTH_CRP"/>
    <property type="match status" value="1"/>
</dbReference>
<name>A0A9X1VT96_9BURK</name>
<dbReference type="Pfam" id="PF13545">
    <property type="entry name" value="HTH_Crp_2"/>
    <property type="match status" value="1"/>
</dbReference>
<dbReference type="Proteomes" id="UP001139447">
    <property type="component" value="Unassembled WGS sequence"/>
</dbReference>
<feature type="domain" description="Cyclic nucleotide-binding" evidence="4">
    <location>
        <begin position="44"/>
        <end position="114"/>
    </location>
</feature>
<keyword evidence="3" id="KW-0804">Transcription</keyword>
<dbReference type="EMBL" id="JALGBI010000001">
    <property type="protein sequence ID" value="MCJ0762955.1"/>
    <property type="molecule type" value="Genomic_DNA"/>
</dbReference>
<proteinExistence type="predicted"/>
<dbReference type="CDD" id="cd00038">
    <property type="entry name" value="CAP_ED"/>
    <property type="match status" value="1"/>
</dbReference>
<comment type="caution">
    <text evidence="6">The sequence shown here is derived from an EMBL/GenBank/DDBJ whole genome shotgun (WGS) entry which is preliminary data.</text>
</comment>
<dbReference type="Gene3D" id="2.60.120.10">
    <property type="entry name" value="Jelly Rolls"/>
    <property type="match status" value="1"/>
</dbReference>
<evidence type="ECO:0000256" key="1">
    <source>
        <dbReference type="ARBA" id="ARBA00023015"/>
    </source>
</evidence>
<dbReference type="PROSITE" id="PS51063">
    <property type="entry name" value="HTH_CRP_2"/>
    <property type="match status" value="1"/>
</dbReference>
<protein>
    <submittedName>
        <fullName evidence="6">Crp/Fnr family transcriptional regulator</fullName>
    </submittedName>
</protein>
<dbReference type="SMART" id="SM00100">
    <property type="entry name" value="cNMP"/>
    <property type="match status" value="1"/>
</dbReference>
<evidence type="ECO:0000259" key="4">
    <source>
        <dbReference type="PROSITE" id="PS50042"/>
    </source>
</evidence>
<evidence type="ECO:0000256" key="2">
    <source>
        <dbReference type="ARBA" id="ARBA00023125"/>
    </source>
</evidence>
<dbReference type="GO" id="GO:0003677">
    <property type="term" value="F:DNA binding"/>
    <property type="evidence" value="ECO:0007669"/>
    <property type="project" value="UniProtKB-KW"/>
</dbReference>
<dbReference type="InterPro" id="IPR036390">
    <property type="entry name" value="WH_DNA-bd_sf"/>
</dbReference>
<organism evidence="6 7">
    <name type="scientific">Variovorax terrae</name>
    <dbReference type="NCBI Taxonomy" id="2923278"/>
    <lineage>
        <taxon>Bacteria</taxon>
        <taxon>Pseudomonadati</taxon>
        <taxon>Pseudomonadota</taxon>
        <taxon>Betaproteobacteria</taxon>
        <taxon>Burkholderiales</taxon>
        <taxon>Comamonadaceae</taxon>
        <taxon>Variovorax</taxon>
    </lineage>
</organism>
<dbReference type="RefSeq" id="WP_243305521.1">
    <property type="nucleotide sequence ID" value="NZ_JALGBI010000001.1"/>
</dbReference>
<evidence type="ECO:0000313" key="7">
    <source>
        <dbReference type="Proteomes" id="UP001139447"/>
    </source>
</evidence>
<dbReference type="InterPro" id="IPR014710">
    <property type="entry name" value="RmlC-like_jellyroll"/>
</dbReference>
<dbReference type="SUPFAM" id="SSF51206">
    <property type="entry name" value="cAMP-binding domain-like"/>
    <property type="match status" value="1"/>
</dbReference>
<keyword evidence="1" id="KW-0805">Transcription regulation</keyword>
<evidence type="ECO:0000259" key="5">
    <source>
        <dbReference type="PROSITE" id="PS51063"/>
    </source>
</evidence>
<keyword evidence="7" id="KW-1185">Reference proteome</keyword>
<dbReference type="InterPro" id="IPR018490">
    <property type="entry name" value="cNMP-bd_dom_sf"/>
</dbReference>
<dbReference type="InterPro" id="IPR012318">
    <property type="entry name" value="HTH_CRP"/>
</dbReference>
<dbReference type="GO" id="GO:0003700">
    <property type="term" value="F:DNA-binding transcription factor activity"/>
    <property type="evidence" value="ECO:0007669"/>
    <property type="project" value="TreeGrafter"/>
</dbReference>
<sequence length="240" mass="25936">MPRRHPASIPVDPIASPAYASWDASLALGSLWLEATTLGEVMKLEAGQTLYRQGESHRYFYLLRAGFVHTTILRGNGSPLLLEIFGPGAIFGEGPAYSGLPRTVTALAVTDTVLSRYLPADIEPTLREQPALATSLLRLLGCKNHFLVRKLTRFASADPQERVLELLARVARLDAPGATSATALPAVELTHEQIASMMALSRVTVTRALKSLAARGLLETAPGRVHIRDRQAVLALLRSA</sequence>
<dbReference type="PANTHER" id="PTHR24567">
    <property type="entry name" value="CRP FAMILY TRANSCRIPTIONAL REGULATORY PROTEIN"/>
    <property type="match status" value="1"/>
</dbReference>
<dbReference type="PROSITE" id="PS50042">
    <property type="entry name" value="CNMP_BINDING_3"/>
    <property type="match status" value="1"/>
</dbReference>
<evidence type="ECO:0000313" key="6">
    <source>
        <dbReference type="EMBL" id="MCJ0762955.1"/>
    </source>
</evidence>
<dbReference type="PANTHER" id="PTHR24567:SF74">
    <property type="entry name" value="HTH-TYPE TRANSCRIPTIONAL REGULATOR ARCR"/>
    <property type="match status" value="1"/>
</dbReference>
<keyword evidence="2" id="KW-0238">DNA-binding</keyword>
<dbReference type="AlphaFoldDB" id="A0A9X1VT96"/>
<dbReference type="InterPro" id="IPR000595">
    <property type="entry name" value="cNMP-bd_dom"/>
</dbReference>
<dbReference type="Pfam" id="PF00027">
    <property type="entry name" value="cNMP_binding"/>
    <property type="match status" value="1"/>
</dbReference>
<feature type="domain" description="HTH crp-type" evidence="5">
    <location>
        <begin position="157"/>
        <end position="231"/>
    </location>
</feature>
<gene>
    <name evidence="6" type="ORF">MMF98_07005</name>
</gene>
<reference evidence="6" key="1">
    <citation type="submission" date="2022-03" db="EMBL/GenBank/DDBJ databases">
        <authorList>
            <person name="Woo C.Y."/>
        </authorList>
    </citation>
    <scope>NUCLEOTIDE SEQUENCE</scope>
    <source>
        <strain evidence="6">CYS-02</strain>
    </source>
</reference>